<gene>
    <name evidence="1" type="ORF">CHARACLAT_028119</name>
</gene>
<sequence length="84" mass="9438">IDGTELANQEWIRHNAADGQCVTSLQNQEWRLVSCDLKNAWICEKKTVSVKKKLHLTWSSCGTFLEGDIGQAAAANDLMLTLYR</sequence>
<dbReference type="InterPro" id="IPR016187">
    <property type="entry name" value="CTDL_fold"/>
</dbReference>
<dbReference type="Gene3D" id="3.10.100.10">
    <property type="entry name" value="Mannose-Binding Protein A, subunit A"/>
    <property type="match status" value="1"/>
</dbReference>
<feature type="non-terminal residue" evidence="1">
    <location>
        <position position="1"/>
    </location>
</feature>
<accession>A0ABU7EXZ2</accession>
<proteinExistence type="predicted"/>
<name>A0ABU7EXZ2_9TELE</name>
<organism evidence="1 2">
    <name type="scientific">Characodon lateralis</name>
    <dbReference type="NCBI Taxonomy" id="208331"/>
    <lineage>
        <taxon>Eukaryota</taxon>
        <taxon>Metazoa</taxon>
        <taxon>Chordata</taxon>
        <taxon>Craniata</taxon>
        <taxon>Vertebrata</taxon>
        <taxon>Euteleostomi</taxon>
        <taxon>Actinopterygii</taxon>
        <taxon>Neopterygii</taxon>
        <taxon>Teleostei</taxon>
        <taxon>Neoteleostei</taxon>
        <taxon>Acanthomorphata</taxon>
        <taxon>Ovalentaria</taxon>
        <taxon>Atherinomorphae</taxon>
        <taxon>Cyprinodontiformes</taxon>
        <taxon>Goodeidae</taxon>
        <taxon>Characodon</taxon>
    </lineage>
</organism>
<comment type="caution">
    <text evidence="1">The sequence shown here is derived from an EMBL/GenBank/DDBJ whole genome shotgun (WGS) entry which is preliminary data.</text>
</comment>
<dbReference type="Proteomes" id="UP001352852">
    <property type="component" value="Unassembled WGS sequence"/>
</dbReference>
<evidence type="ECO:0000313" key="1">
    <source>
        <dbReference type="EMBL" id="MED6291877.1"/>
    </source>
</evidence>
<reference evidence="1 2" key="1">
    <citation type="submission" date="2021-06" db="EMBL/GenBank/DDBJ databases">
        <authorList>
            <person name="Palmer J.M."/>
        </authorList>
    </citation>
    <scope>NUCLEOTIDE SEQUENCE [LARGE SCALE GENOMIC DNA]</scope>
    <source>
        <strain evidence="1 2">CL_MEX2019</strain>
        <tissue evidence="1">Muscle</tissue>
    </source>
</reference>
<dbReference type="EMBL" id="JAHUTJ010069267">
    <property type="protein sequence ID" value="MED6291877.1"/>
    <property type="molecule type" value="Genomic_DNA"/>
</dbReference>
<evidence type="ECO:0000313" key="2">
    <source>
        <dbReference type="Proteomes" id="UP001352852"/>
    </source>
</evidence>
<keyword evidence="2" id="KW-1185">Reference proteome</keyword>
<evidence type="ECO:0008006" key="3">
    <source>
        <dbReference type="Google" id="ProtNLM"/>
    </source>
</evidence>
<protein>
    <recommendedName>
        <fullName evidence="3">C-type lectin domain-containing protein</fullName>
    </recommendedName>
</protein>
<dbReference type="InterPro" id="IPR016186">
    <property type="entry name" value="C-type_lectin-like/link_sf"/>
</dbReference>
<dbReference type="SUPFAM" id="SSF56436">
    <property type="entry name" value="C-type lectin-like"/>
    <property type="match status" value="1"/>
</dbReference>